<keyword evidence="7" id="KW-0503">Monooxygenase</keyword>
<dbReference type="InterPro" id="IPR036396">
    <property type="entry name" value="Cyt_P450_sf"/>
</dbReference>
<keyword evidence="9" id="KW-1185">Reference proteome</keyword>
<reference evidence="8 9" key="1">
    <citation type="submission" date="2019-02" db="EMBL/GenBank/DDBJ databases">
        <title>Deep-cultivation of Planctomycetes and their phenomic and genomic characterization uncovers novel biology.</title>
        <authorList>
            <person name="Wiegand S."/>
            <person name="Jogler M."/>
            <person name="Boedeker C."/>
            <person name="Pinto D."/>
            <person name="Vollmers J."/>
            <person name="Rivas-Marin E."/>
            <person name="Kohn T."/>
            <person name="Peeters S.H."/>
            <person name="Heuer A."/>
            <person name="Rast P."/>
            <person name="Oberbeckmann S."/>
            <person name="Bunk B."/>
            <person name="Jeske O."/>
            <person name="Meyerdierks A."/>
            <person name="Storesund J.E."/>
            <person name="Kallscheuer N."/>
            <person name="Luecker S."/>
            <person name="Lage O.M."/>
            <person name="Pohl T."/>
            <person name="Merkel B.J."/>
            <person name="Hornburger P."/>
            <person name="Mueller R.-W."/>
            <person name="Bruemmer F."/>
            <person name="Labrenz M."/>
            <person name="Spormann A.M."/>
            <person name="Op den Camp H."/>
            <person name="Overmann J."/>
            <person name="Amann R."/>
            <person name="Jetten M.S.M."/>
            <person name="Mascher T."/>
            <person name="Medema M.H."/>
            <person name="Devos D.P."/>
            <person name="Kaster A.-K."/>
            <person name="Ovreas L."/>
            <person name="Rohde M."/>
            <person name="Galperin M.Y."/>
            <person name="Jogler C."/>
        </authorList>
    </citation>
    <scope>NUCLEOTIDE SEQUENCE [LARGE SCALE GENOMIC DNA]</scope>
    <source>
        <strain evidence="8 9">TBK1r</strain>
    </source>
</reference>
<dbReference type="PRINTS" id="PR00463">
    <property type="entry name" value="EP450I"/>
</dbReference>
<protein>
    <submittedName>
        <fullName evidence="8">Fatty-acid peroxygenase</fullName>
        <ecNumber evidence="8">1.11.2.4</ecNumber>
    </submittedName>
</protein>
<keyword evidence="5 8" id="KW-0560">Oxidoreductase</keyword>
<dbReference type="GO" id="GO:0004601">
    <property type="term" value="F:peroxidase activity"/>
    <property type="evidence" value="ECO:0007669"/>
    <property type="project" value="UniProtKB-KW"/>
</dbReference>
<accession>A0ABX5XTK0</accession>
<evidence type="ECO:0000256" key="3">
    <source>
        <dbReference type="ARBA" id="ARBA00022617"/>
    </source>
</evidence>
<dbReference type="Proteomes" id="UP000318081">
    <property type="component" value="Chromosome"/>
</dbReference>
<organism evidence="8 9">
    <name type="scientific">Stieleria magnilauensis</name>
    <dbReference type="NCBI Taxonomy" id="2527963"/>
    <lineage>
        <taxon>Bacteria</taxon>
        <taxon>Pseudomonadati</taxon>
        <taxon>Planctomycetota</taxon>
        <taxon>Planctomycetia</taxon>
        <taxon>Pirellulales</taxon>
        <taxon>Pirellulaceae</taxon>
        <taxon>Stieleria</taxon>
    </lineage>
</organism>
<proteinExistence type="inferred from homology"/>
<gene>
    <name evidence="8" type="primary">cypC</name>
    <name evidence="8" type="ORF">TBK1r_43330</name>
</gene>
<keyword evidence="4" id="KW-0479">Metal-binding</keyword>
<evidence type="ECO:0000256" key="7">
    <source>
        <dbReference type="ARBA" id="ARBA00023033"/>
    </source>
</evidence>
<dbReference type="EC" id="1.11.2.4" evidence="8"/>
<dbReference type="EMBL" id="CP036432">
    <property type="protein sequence ID" value="QDV85353.1"/>
    <property type="molecule type" value="Genomic_DNA"/>
</dbReference>
<dbReference type="SUPFAM" id="SSF48264">
    <property type="entry name" value="Cytochrome P450"/>
    <property type="match status" value="1"/>
</dbReference>
<sequence>MTRIPKHGGLDHSLSLLSDPYRYITKTCDRLETDVFHTRLLLQKVICMRGKEAAKLFYDTSRFSREGVSPSHIAKTLFGQGGVQGLDDEAHLHRKAMFMSIVRHERVDKLAATFRDVFQQRLVQWTKMNSVLLYRQVQEIITIAVCRWAGVPLPDGDVDRRTTQLASLFDYAANIGPKHWYARIARKQTNAWLGELIEQVRRADYQPPKNSAAEIIALHRELDGNQLSTHVAAVELNNVIRPTIAVSAFIVQSAHALHQHPEYRQRIADGEDGLLQCFAQEVRRFYPFFPFAGAKTRESFVCNGYRFPAGQKVLLDLYGTDHDPRIWELPDKFDPDRFKNWQRCPFSLIPQGGGDYATNHRCPGEPIAIELMKVALDLLVNYCQYEVPEQELAIDMRRMPAIPASGFTIMKLNLANGGKASA</sequence>
<keyword evidence="6" id="KW-0408">Iron</keyword>
<evidence type="ECO:0000256" key="2">
    <source>
        <dbReference type="ARBA" id="ARBA00010617"/>
    </source>
</evidence>
<evidence type="ECO:0000313" key="8">
    <source>
        <dbReference type="EMBL" id="QDV85353.1"/>
    </source>
</evidence>
<evidence type="ECO:0000313" key="9">
    <source>
        <dbReference type="Proteomes" id="UP000318081"/>
    </source>
</evidence>
<dbReference type="Gene3D" id="1.10.630.10">
    <property type="entry name" value="Cytochrome P450"/>
    <property type="match status" value="1"/>
</dbReference>
<evidence type="ECO:0000256" key="4">
    <source>
        <dbReference type="ARBA" id="ARBA00022723"/>
    </source>
</evidence>
<evidence type="ECO:0000256" key="5">
    <source>
        <dbReference type="ARBA" id="ARBA00023002"/>
    </source>
</evidence>
<dbReference type="Pfam" id="PF00067">
    <property type="entry name" value="p450"/>
    <property type="match status" value="1"/>
</dbReference>
<evidence type="ECO:0000256" key="1">
    <source>
        <dbReference type="ARBA" id="ARBA00001971"/>
    </source>
</evidence>
<dbReference type="RefSeq" id="WP_145214859.1">
    <property type="nucleotide sequence ID" value="NZ_CP036432.1"/>
</dbReference>
<dbReference type="InterPro" id="IPR002401">
    <property type="entry name" value="Cyt_P450_E_grp-I"/>
</dbReference>
<dbReference type="PANTHER" id="PTHR24286">
    <property type="entry name" value="CYTOCHROME P450 26"/>
    <property type="match status" value="1"/>
</dbReference>
<evidence type="ECO:0000256" key="6">
    <source>
        <dbReference type="ARBA" id="ARBA00023004"/>
    </source>
</evidence>
<dbReference type="InterPro" id="IPR001128">
    <property type="entry name" value="Cyt_P450"/>
</dbReference>
<comment type="similarity">
    <text evidence="2">Belongs to the cytochrome P450 family.</text>
</comment>
<keyword evidence="3" id="KW-0349">Heme</keyword>
<keyword evidence="8" id="KW-0575">Peroxidase</keyword>
<name>A0ABX5XTK0_9BACT</name>
<dbReference type="PANTHER" id="PTHR24286:SF24">
    <property type="entry name" value="LANOSTEROL 14-ALPHA DEMETHYLASE"/>
    <property type="match status" value="1"/>
</dbReference>
<dbReference type="CDD" id="cd11067">
    <property type="entry name" value="CYP152"/>
    <property type="match status" value="1"/>
</dbReference>
<comment type="cofactor">
    <cofactor evidence="1">
        <name>heme</name>
        <dbReference type="ChEBI" id="CHEBI:30413"/>
    </cofactor>
</comment>